<evidence type="ECO:0000313" key="2">
    <source>
        <dbReference type="EMBL" id="EPF46904.1"/>
    </source>
</evidence>
<dbReference type="GO" id="GO:0016747">
    <property type="term" value="F:acyltransferase activity, transferring groups other than amino-acyl groups"/>
    <property type="evidence" value="ECO:0007669"/>
    <property type="project" value="InterPro"/>
</dbReference>
<dbReference type="InterPro" id="IPR000182">
    <property type="entry name" value="GNAT_dom"/>
</dbReference>
<name>S3MCX0_9SPIR</name>
<dbReference type="HOGENOM" id="CLU_142914_0_0_12"/>
<dbReference type="SUPFAM" id="SSF55729">
    <property type="entry name" value="Acyl-CoA N-acyltransferases (Nat)"/>
    <property type="match status" value="1"/>
</dbReference>
<organism evidence="2 3">
    <name type="scientific">Treponema vincentii F0403</name>
    <dbReference type="NCBI Taxonomy" id="1125702"/>
    <lineage>
        <taxon>Bacteria</taxon>
        <taxon>Pseudomonadati</taxon>
        <taxon>Spirochaetota</taxon>
        <taxon>Spirochaetia</taxon>
        <taxon>Spirochaetales</taxon>
        <taxon>Treponemataceae</taxon>
        <taxon>Treponema</taxon>
    </lineage>
</organism>
<dbReference type="EMBL" id="ATFC01000008">
    <property type="protein sequence ID" value="EPF46904.1"/>
    <property type="molecule type" value="Genomic_DNA"/>
</dbReference>
<dbReference type="AlphaFoldDB" id="S3MCX0"/>
<protein>
    <recommendedName>
        <fullName evidence="1">N-acetyltransferase domain-containing protein</fullName>
    </recommendedName>
</protein>
<gene>
    <name evidence="2" type="ORF">HMPREF1222_01485</name>
</gene>
<dbReference type="PATRIC" id="fig|1125702.3.peg.1539"/>
<accession>S3MCX0</accession>
<dbReference type="CDD" id="cd04301">
    <property type="entry name" value="NAT_SF"/>
    <property type="match status" value="1"/>
</dbReference>
<evidence type="ECO:0000259" key="1">
    <source>
        <dbReference type="PROSITE" id="PS51186"/>
    </source>
</evidence>
<keyword evidence="3" id="KW-1185">Reference proteome</keyword>
<reference evidence="2 3" key="1">
    <citation type="submission" date="2013-04" db="EMBL/GenBank/DDBJ databases">
        <title>The Genome Sequence of Treponema vincentii F0403.</title>
        <authorList>
            <consortium name="The Broad Institute Genomics Platform"/>
            <person name="Earl A."/>
            <person name="Ward D."/>
            <person name="Feldgarden M."/>
            <person name="Gevers D."/>
            <person name="Leonetti C."/>
            <person name="Izard J."/>
            <person name="Walker B."/>
            <person name="Young S."/>
            <person name="Zeng Q."/>
            <person name="Gargeya S."/>
            <person name="Fitzgerald M."/>
            <person name="Haas B."/>
            <person name="Abouelleil A."/>
            <person name="Allen A.W."/>
            <person name="Alvarado L."/>
            <person name="Arachchi H.M."/>
            <person name="Berlin A.M."/>
            <person name="Chapman S.B."/>
            <person name="Gainer-Dewar J."/>
            <person name="Goldberg J."/>
            <person name="Griggs A."/>
            <person name="Gujja S."/>
            <person name="Hansen M."/>
            <person name="Howarth C."/>
            <person name="Imamovic A."/>
            <person name="Ireland A."/>
            <person name="Larimer J."/>
            <person name="McCowan C."/>
            <person name="Murphy C."/>
            <person name="Pearson M."/>
            <person name="Poon T.W."/>
            <person name="Priest M."/>
            <person name="Roberts A."/>
            <person name="Saif S."/>
            <person name="Shea T."/>
            <person name="Sisk P."/>
            <person name="Sykes S."/>
            <person name="Wortman J."/>
            <person name="Nusbaum C."/>
            <person name="Birren B."/>
        </authorList>
    </citation>
    <scope>NUCLEOTIDE SEQUENCE [LARGE SCALE GENOMIC DNA]</scope>
    <source>
        <strain evidence="2 3">F0403</strain>
    </source>
</reference>
<dbReference type="RefSeq" id="WP_016518873.1">
    <property type="nucleotide sequence ID" value="NZ_KE332512.1"/>
</dbReference>
<dbReference type="Proteomes" id="UP000014605">
    <property type="component" value="Unassembled WGS sequence"/>
</dbReference>
<evidence type="ECO:0000313" key="3">
    <source>
        <dbReference type="Proteomes" id="UP000014605"/>
    </source>
</evidence>
<dbReference type="GeneID" id="301461642"/>
<dbReference type="InterPro" id="IPR016181">
    <property type="entry name" value="Acyl_CoA_acyltransferase"/>
</dbReference>
<comment type="caution">
    <text evidence="2">The sequence shown here is derived from an EMBL/GenBank/DDBJ whole genome shotgun (WGS) entry which is preliminary data.</text>
</comment>
<proteinExistence type="predicted"/>
<dbReference type="PROSITE" id="PS51186">
    <property type="entry name" value="GNAT"/>
    <property type="match status" value="1"/>
</dbReference>
<feature type="domain" description="N-acetyltransferase" evidence="1">
    <location>
        <begin position="1"/>
        <end position="155"/>
    </location>
</feature>
<sequence>MIRKATVADVSVILDIYNDGNSVFGWPAQDIKSTFEEQVQNGIVFIMEDNEQPIAFISMQPVLKEGTHIFMSALYVLKERQRSGIGSELLEYAEKEISKAGKSKKIVLKALKPCLWVETFYKKNGYTALDSKTGDTILDIYFPAKPFETVMFKNV</sequence>
<dbReference type="Gene3D" id="3.40.630.30">
    <property type="match status" value="1"/>
</dbReference>
<dbReference type="Pfam" id="PF13508">
    <property type="entry name" value="Acetyltransf_7"/>
    <property type="match status" value="1"/>
</dbReference>